<dbReference type="Proteomes" id="UP000248857">
    <property type="component" value="Unassembled WGS sequence"/>
</dbReference>
<dbReference type="Pfam" id="PF08865">
    <property type="entry name" value="DUF1830"/>
    <property type="match status" value="1"/>
</dbReference>
<dbReference type="EMBL" id="PQWO01000015">
    <property type="protein sequence ID" value="PZD71696.1"/>
    <property type="molecule type" value="Genomic_DNA"/>
</dbReference>
<evidence type="ECO:0000313" key="2">
    <source>
        <dbReference type="Proteomes" id="UP000248857"/>
    </source>
</evidence>
<organism evidence="1 2">
    <name type="scientific">Acaryochloris thomasi RCC1774</name>
    <dbReference type="NCBI Taxonomy" id="1764569"/>
    <lineage>
        <taxon>Bacteria</taxon>
        <taxon>Bacillati</taxon>
        <taxon>Cyanobacteriota</taxon>
        <taxon>Cyanophyceae</taxon>
        <taxon>Acaryochloridales</taxon>
        <taxon>Acaryochloridaceae</taxon>
        <taxon>Acaryochloris</taxon>
        <taxon>Acaryochloris thomasi</taxon>
    </lineage>
</organism>
<accession>A0A2W1JD40</accession>
<proteinExistence type="predicted"/>
<name>A0A2W1JD40_9CYAN</name>
<dbReference type="AlphaFoldDB" id="A0A2W1JD40"/>
<comment type="caution">
    <text evidence="1">The sequence shown here is derived from an EMBL/GenBank/DDBJ whole genome shotgun (WGS) entry which is preliminary data.</text>
</comment>
<gene>
    <name evidence="1" type="ORF">C1752_05107</name>
</gene>
<keyword evidence="2" id="KW-1185">Reference proteome</keyword>
<dbReference type="OrthoDB" id="573908at2"/>
<evidence type="ECO:0000313" key="1">
    <source>
        <dbReference type="EMBL" id="PZD71696.1"/>
    </source>
</evidence>
<sequence>MNAEVKHGNNVIDETEQAVMPPQLSTEIERPKTLTLNRRDLYCYTNDTKQIQIIRIARVSDNFLERTVLPNCQILFAATADAELEVYTYDVATAILTERITCDRLITRQPLNASR</sequence>
<dbReference type="InterPro" id="IPR014964">
    <property type="entry name" value="DUF1830"/>
</dbReference>
<reference evidence="1 2" key="1">
    <citation type="journal article" date="2018" name="Sci. Rep.">
        <title>A novel species of the marine cyanobacterium Acaryochloris with a unique pigment content and lifestyle.</title>
        <authorList>
            <person name="Partensky F."/>
            <person name="Six C."/>
            <person name="Ratin M."/>
            <person name="Garczarek L."/>
            <person name="Vaulot D."/>
            <person name="Probert I."/>
            <person name="Calteau A."/>
            <person name="Gourvil P."/>
            <person name="Marie D."/>
            <person name="Grebert T."/>
            <person name="Bouchier C."/>
            <person name="Le Panse S."/>
            <person name="Gachenot M."/>
            <person name="Rodriguez F."/>
            <person name="Garrido J.L."/>
        </authorList>
    </citation>
    <scope>NUCLEOTIDE SEQUENCE [LARGE SCALE GENOMIC DNA]</scope>
    <source>
        <strain evidence="1 2">RCC1774</strain>
    </source>
</reference>
<dbReference type="RefSeq" id="WP_110987909.1">
    <property type="nucleotide sequence ID" value="NZ_CAWNWM010000015.1"/>
</dbReference>
<protein>
    <submittedName>
        <fullName evidence="1">Uncharacterized protein</fullName>
    </submittedName>
</protein>